<dbReference type="InterPro" id="IPR045621">
    <property type="entry name" value="BPD_transp_1_N"/>
</dbReference>
<keyword evidence="6 7" id="KW-0472">Membrane</keyword>
<dbReference type="Pfam" id="PF00528">
    <property type="entry name" value="BPD_transp_1"/>
    <property type="match status" value="1"/>
</dbReference>
<sequence length="307" mass="33635">MLKYIAKRLAVGAFTLFLLATVTFFLMHVIPGSPFAGETSKLPAKVKERLYEKYGLDKPVSEQYVMYLKNAAKGDFGVSIYRKGKSIDKIIKNGLPYTMRLGAVSITFALVTGIFLGTVAAFTKKKWLANLVLVIATAGVSMPGFLLSVLLLLLFGVVLQWLPFVGLDSPLHYILPAVGMSFAPISMIARLVRSSLREVMKQDYMVLARSKGTPEKLVILRHGLKNAMLPVITYAGPMIATLLTGSFVIESLYSIPGIGAEFVTSITNRDYTMIMALTILYGAFIIIANIITDIANAMIDPRIKLGR</sequence>
<evidence type="ECO:0000256" key="4">
    <source>
        <dbReference type="ARBA" id="ARBA00022692"/>
    </source>
</evidence>
<name>A0ABR7NRG5_9FIRM</name>
<proteinExistence type="inferred from homology"/>
<comment type="caution">
    <text evidence="9">The sequence shown here is derived from an EMBL/GenBank/DDBJ whole genome shotgun (WGS) entry which is preliminary data.</text>
</comment>
<dbReference type="Gene3D" id="1.10.3720.10">
    <property type="entry name" value="MetI-like"/>
    <property type="match status" value="1"/>
</dbReference>
<evidence type="ECO:0000256" key="6">
    <source>
        <dbReference type="ARBA" id="ARBA00023136"/>
    </source>
</evidence>
<evidence type="ECO:0000256" key="5">
    <source>
        <dbReference type="ARBA" id="ARBA00022989"/>
    </source>
</evidence>
<accession>A0ABR7NRG5</accession>
<dbReference type="PANTHER" id="PTHR43163">
    <property type="entry name" value="DIPEPTIDE TRANSPORT SYSTEM PERMEASE PROTEIN DPPB-RELATED"/>
    <property type="match status" value="1"/>
</dbReference>
<dbReference type="PROSITE" id="PS50928">
    <property type="entry name" value="ABC_TM1"/>
    <property type="match status" value="1"/>
</dbReference>
<dbReference type="InterPro" id="IPR035906">
    <property type="entry name" value="MetI-like_sf"/>
</dbReference>
<comment type="similarity">
    <text evidence="7">Belongs to the binding-protein-dependent transport system permease family.</text>
</comment>
<keyword evidence="3" id="KW-1003">Cell membrane</keyword>
<evidence type="ECO:0000313" key="9">
    <source>
        <dbReference type="EMBL" id="MBC8598710.1"/>
    </source>
</evidence>
<dbReference type="Pfam" id="PF19300">
    <property type="entry name" value="BPD_transp_1_N"/>
    <property type="match status" value="1"/>
</dbReference>
<feature type="transmembrane region" description="Helical" evidence="7">
    <location>
        <begin position="273"/>
        <end position="299"/>
    </location>
</feature>
<feature type="transmembrane region" description="Helical" evidence="7">
    <location>
        <begin position="171"/>
        <end position="192"/>
    </location>
</feature>
<evidence type="ECO:0000256" key="2">
    <source>
        <dbReference type="ARBA" id="ARBA00022448"/>
    </source>
</evidence>
<feature type="transmembrane region" description="Helical" evidence="7">
    <location>
        <begin position="9"/>
        <end position="30"/>
    </location>
</feature>
<comment type="subcellular location">
    <subcellularLocation>
        <location evidence="1 7">Cell membrane</location>
        <topology evidence="1 7">Multi-pass membrane protein</topology>
    </subcellularLocation>
</comment>
<dbReference type="CDD" id="cd06261">
    <property type="entry name" value="TM_PBP2"/>
    <property type="match status" value="1"/>
</dbReference>
<dbReference type="SUPFAM" id="SSF161098">
    <property type="entry name" value="MetI-like"/>
    <property type="match status" value="1"/>
</dbReference>
<dbReference type="InterPro" id="IPR000515">
    <property type="entry name" value="MetI-like"/>
</dbReference>
<feature type="transmembrane region" description="Helical" evidence="7">
    <location>
        <begin position="131"/>
        <end position="159"/>
    </location>
</feature>
<evidence type="ECO:0000313" key="10">
    <source>
        <dbReference type="Proteomes" id="UP000647491"/>
    </source>
</evidence>
<dbReference type="EMBL" id="JACRTJ010000013">
    <property type="protein sequence ID" value="MBC8598710.1"/>
    <property type="molecule type" value="Genomic_DNA"/>
</dbReference>
<protein>
    <submittedName>
        <fullName evidence="9">ABC transporter permease</fullName>
    </submittedName>
</protein>
<keyword evidence="4 7" id="KW-0812">Transmembrane</keyword>
<evidence type="ECO:0000256" key="3">
    <source>
        <dbReference type="ARBA" id="ARBA00022475"/>
    </source>
</evidence>
<dbReference type="RefSeq" id="WP_022273380.1">
    <property type="nucleotide sequence ID" value="NZ_JACRTJ010000013.1"/>
</dbReference>
<evidence type="ECO:0000256" key="1">
    <source>
        <dbReference type="ARBA" id="ARBA00004651"/>
    </source>
</evidence>
<gene>
    <name evidence="9" type="ORF">H8708_05595</name>
</gene>
<evidence type="ECO:0000259" key="8">
    <source>
        <dbReference type="PROSITE" id="PS50928"/>
    </source>
</evidence>
<reference evidence="9 10" key="1">
    <citation type="submission" date="2020-08" db="EMBL/GenBank/DDBJ databases">
        <title>Genome public.</title>
        <authorList>
            <person name="Liu C."/>
            <person name="Sun Q."/>
        </authorList>
    </citation>
    <scope>NUCLEOTIDE SEQUENCE [LARGE SCALE GENOMIC DNA]</scope>
    <source>
        <strain evidence="9 10">BX10</strain>
    </source>
</reference>
<feature type="transmembrane region" description="Helical" evidence="7">
    <location>
        <begin position="101"/>
        <end position="122"/>
    </location>
</feature>
<keyword evidence="2 7" id="KW-0813">Transport</keyword>
<dbReference type="PANTHER" id="PTHR43163:SF6">
    <property type="entry name" value="DIPEPTIDE TRANSPORT SYSTEM PERMEASE PROTEIN DPPB-RELATED"/>
    <property type="match status" value="1"/>
</dbReference>
<evidence type="ECO:0000256" key="7">
    <source>
        <dbReference type="RuleBase" id="RU363032"/>
    </source>
</evidence>
<feature type="transmembrane region" description="Helical" evidence="7">
    <location>
        <begin position="231"/>
        <end position="253"/>
    </location>
</feature>
<dbReference type="Proteomes" id="UP000647491">
    <property type="component" value="Unassembled WGS sequence"/>
</dbReference>
<keyword evidence="5 7" id="KW-1133">Transmembrane helix</keyword>
<feature type="domain" description="ABC transmembrane type-1" evidence="8">
    <location>
        <begin position="95"/>
        <end position="292"/>
    </location>
</feature>
<keyword evidence="10" id="KW-1185">Reference proteome</keyword>
<organism evidence="9 10">
    <name type="scientific">Enterocloster hominis</name>
    <name type="common">ex Liu et al. 2021</name>
    <dbReference type="NCBI Taxonomy" id="2763663"/>
    <lineage>
        <taxon>Bacteria</taxon>
        <taxon>Bacillati</taxon>
        <taxon>Bacillota</taxon>
        <taxon>Clostridia</taxon>
        <taxon>Lachnospirales</taxon>
        <taxon>Lachnospiraceae</taxon>
        <taxon>Enterocloster</taxon>
    </lineage>
</organism>